<dbReference type="AlphaFoldDB" id="A0A8J5IYC5"/>
<organism evidence="1 2">
    <name type="scientific">Phytophthora aleatoria</name>
    <dbReference type="NCBI Taxonomy" id="2496075"/>
    <lineage>
        <taxon>Eukaryota</taxon>
        <taxon>Sar</taxon>
        <taxon>Stramenopiles</taxon>
        <taxon>Oomycota</taxon>
        <taxon>Peronosporomycetes</taxon>
        <taxon>Peronosporales</taxon>
        <taxon>Peronosporaceae</taxon>
        <taxon>Phytophthora</taxon>
    </lineage>
</organism>
<sequence>MCTCSLSGSKDSLWWTCRVGLQQRPRRSRGPLDASFLVDSVWCGDHTRIDFVLELVPKDKTTKARCRKLMALASNSCILSTINKLLGSLWCVSTCFPVARAFFQNVQMLATTCTLHHVRCTGPQRRAKRFAAMVSRGVSTPEQV</sequence>
<keyword evidence="2" id="KW-1185">Reference proteome</keyword>
<dbReference type="EMBL" id="JAENGY010002004">
    <property type="protein sequence ID" value="KAG6945841.1"/>
    <property type="molecule type" value="Genomic_DNA"/>
</dbReference>
<protein>
    <submittedName>
        <fullName evidence="1">Uncharacterized protein</fullName>
    </submittedName>
</protein>
<reference evidence="1" key="1">
    <citation type="submission" date="2021-01" db="EMBL/GenBank/DDBJ databases">
        <title>Phytophthora aleatoria, a newly-described species from Pinus radiata is distinct from Phytophthora cactorum isolates based on comparative genomics.</title>
        <authorList>
            <person name="Mcdougal R."/>
            <person name="Panda P."/>
            <person name="Williams N."/>
            <person name="Studholme D.J."/>
        </authorList>
    </citation>
    <scope>NUCLEOTIDE SEQUENCE</scope>
    <source>
        <strain evidence="1">NZFS 4037</strain>
    </source>
</reference>
<proteinExistence type="predicted"/>
<dbReference type="Proteomes" id="UP000709295">
    <property type="component" value="Unassembled WGS sequence"/>
</dbReference>
<name>A0A8J5IYC5_9STRA</name>
<evidence type="ECO:0000313" key="1">
    <source>
        <dbReference type="EMBL" id="KAG6945841.1"/>
    </source>
</evidence>
<gene>
    <name evidence="1" type="ORF">JG688_00016351</name>
</gene>
<evidence type="ECO:0000313" key="2">
    <source>
        <dbReference type="Proteomes" id="UP000709295"/>
    </source>
</evidence>
<accession>A0A8J5IYC5</accession>
<comment type="caution">
    <text evidence="1">The sequence shown here is derived from an EMBL/GenBank/DDBJ whole genome shotgun (WGS) entry which is preliminary data.</text>
</comment>